<dbReference type="AlphaFoldDB" id="A0A1C4F8Q6"/>
<reference evidence="1 2" key="1">
    <citation type="submission" date="2016-08" db="EMBL/GenBank/DDBJ databases">
        <authorList>
            <person name="Seilhamer J.J."/>
        </authorList>
    </citation>
    <scope>NUCLEOTIDE SEQUENCE [LARGE SCALE GENOMIC DNA]</scope>
    <source>
        <strain evidence="1 2">SDA_GO95</strain>
    </source>
</reference>
<accession>A0A1C4F8Q6</accession>
<proteinExistence type="predicted"/>
<dbReference type="EMBL" id="FMAK01000050">
    <property type="protein sequence ID" value="SCB69903.1"/>
    <property type="molecule type" value="Genomic_DNA"/>
</dbReference>
<protein>
    <submittedName>
        <fullName evidence="1">Uncharacterized protein</fullName>
    </submittedName>
</protein>
<evidence type="ECO:0000313" key="1">
    <source>
        <dbReference type="EMBL" id="SCB69903.1"/>
    </source>
</evidence>
<dbReference type="Proteomes" id="UP000195696">
    <property type="component" value="Unassembled WGS sequence"/>
</dbReference>
<sequence>MKQLWKETDGFAVFSFIT</sequence>
<gene>
    <name evidence="1" type="ORF">BWGO95_04070</name>
</gene>
<evidence type="ECO:0000313" key="2">
    <source>
        <dbReference type="Proteomes" id="UP000195696"/>
    </source>
</evidence>
<organism evidence="1 2">
    <name type="scientific">Bacillus mycoides</name>
    <dbReference type="NCBI Taxonomy" id="1405"/>
    <lineage>
        <taxon>Bacteria</taxon>
        <taxon>Bacillati</taxon>
        <taxon>Bacillota</taxon>
        <taxon>Bacilli</taxon>
        <taxon>Bacillales</taxon>
        <taxon>Bacillaceae</taxon>
        <taxon>Bacillus</taxon>
        <taxon>Bacillus cereus group</taxon>
    </lineage>
</organism>
<name>A0A1C4F8Q6_BACMY</name>